<protein>
    <submittedName>
        <fullName evidence="3">Dynamin_M domain-containing protein</fullName>
    </submittedName>
</protein>
<dbReference type="EMBL" id="UYSU01034307">
    <property type="protein sequence ID" value="VDL94172.1"/>
    <property type="molecule type" value="Genomic_DNA"/>
</dbReference>
<dbReference type="OrthoDB" id="536093at2759"/>
<dbReference type="WBParaSite" id="SSLN_0000808201-mRNA-1">
    <property type="protein sequence ID" value="SSLN_0000808201-mRNA-1"/>
    <property type="gene ID" value="SSLN_0000808201"/>
</dbReference>
<proteinExistence type="predicted"/>
<accession>A0A183SU89</accession>
<evidence type="ECO:0000313" key="2">
    <source>
        <dbReference type="Proteomes" id="UP000275846"/>
    </source>
</evidence>
<reference evidence="3" key="1">
    <citation type="submission" date="2016-06" db="UniProtKB">
        <authorList>
            <consortium name="WormBaseParasite"/>
        </authorList>
    </citation>
    <scope>IDENTIFICATION</scope>
</reference>
<keyword evidence="2" id="KW-1185">Reference proteome</keyword>
<organism evidence="3">
    <name type="scientific">Schistocephalus solidus</name>
    <name type="common">Tapeworm</name>
    <dbReference type="NCBI Taxonomy" id="70667"/>
    <lineage>
        <taxon>Eukaryota</taxon>
        <taxon>Metazoa</taxon>
        <taxon>Spiralia</taxon>
        <taxon>Lophotrochozoa</taxon>
        <taxon>Platyhelminthes</taxon>
        <taxon>Cestoda</taxon>
        <taxon>Eucestoda</taxon>
        <taxon>Diphyllobothriidea</taxon>
        <taxon>Diphyllobothriidae</taxon>
        <taxon>Schistocephalus</taxon>
    </lineage>
</organism>
<reference evidence="1 2" key="2">
    <citation type="submission" date="2018-11" db="EMBL/GenBank/DDBJ databases">
        <authorList>
            <consortium name="Pathogen Informatics"/>
        </authorList>
    </citation>
    <scope>NUCLEOTIDE SEQUENCE [LARGE SCALE GENOMIC DNA]</scope>
    <source>
        <strain evidence="1 2">NST_G2</strain>
    </source>
</reference>
<dbReference type="AlphaFoldDB" id="A0A183SU89"/>
<evidence type="ECO:0000313" key="1">
    <source>
        <dbReference type="EMBL" id="VDL94172.1"/>
    </source>
</evidence>
<gene>
    <name evidence="1" type="ORF">SSLN_LOCUS7787</name>
</gene>
<dbReference type="Proteomes" id="UP000275846">
    <property type="component" value="Unassembled WGS sequence"/>
</dbReference>
<sequence>MSQYSVALWNKLPPITERSSCVHRACDLKSSVSQNTMNVLTPVQTHLQPIEAKRAMLILDDLVTKIFALLVGDEATNIFKEIQPLAKELDEGITPGSSLKILEVADQWTISDPIEAFFNKPKNRLAVVKDRVFSLSRHLIRSLMSNKEACFALLRHYKQWDVEACPVLKHLGSLLVQMRFLVRQALLTTTKEKTMREEYQNKTERRMHRQLRLIEEMTTDLSNQTEEHNKMVRREIFRKFVLFDEILPA</sequence>
<name>A0A183SU89_SCHSO</name>
<evidence type="ECO:0000313" key="3">
    <source>
        <dbReference type="WBParaSite" id="SSLN_0000808201-mRNA-1"/>
    </source>
</evidence>